<protein>
    <submittedName>
        <fullName evidence="1">Uncharacterized protein</fullName>
    </submittedName>
</protein>
<evidence type="ECO:0000313" key="1">
    <source>
        <dbReference type="EMBL" id="KAG0421457.1"/>
    </source>
</evidence>
<keyword evidence="2" id="KW-1185">Reference proteome</keyword>
<reference evidence="1 2" key="1">
    <citation type="journal article" date="2020" name="Cell">
        <title>Large-Scale Comparative Analyses of Tick Genomes Elucidate Their Genetic Diversity and Vector Capacities.</title>
        <authorList>
            <consortium name="Tick Genome and Microbiome Consortium (TIGMIC)"/>
            <person name="Jia N."/>
            <person name="Wang J."/>
            <person name="Shi W."/>
            <person name="Du L."/>
            <person name="Sun Y."/>
            <person name="Zhan W."/>
            <person name="Jiang J.F."/>
            <person name="Wang Q."/>
            <person name="Zhang B."/>
            <person name="Ji P."/>
            <person name="Bell-Sakyi L."/>
            <person name="Cui X.M."/>
            <person name="Yuan T.T."/>
            <person name="Jiang B.G."/>
            <person name="Yang W.F."/>
            <person name="Lam T.T."/>
            <person name="Chang Q.C."/>
            <person name="Ding S.J."/>
            <person name="Wang X.J."/>
            <person name="Zhu J.G."/>
            <person name="Ruan X.D."/>
            <person name="Zhao L."/>
            <person name="Wei J.T."/>
            <person name="Ye R.Z."/>
            <person name="Que T.C."/>
            <person name="Du C.H."/>
            <person name="Zhou Y.H."/>
            <person name="Cheng J.X."/>
            <person name="Dai P.F."/>
            <person name="Guo W.B."/>
            <person name="Han X.H."/>
            <person name="Huang E.J."/>
            <person name="Li L.F."/>
            <person name="Wei W."/>
            <person name="Gao Y.C."/>
            <person name="Liu J.Z."/>
            <person name="Shao H.Z."/>
            <person name="Wang X."/>
            <person name="Wang C.C."/>
            <person name="Yang T.C."/>
            <person name="Huo Q.B."/>
            <person name="Li W."/>
            <person name="Chen H.Y."/>
            <person name="Chen S.E."/>
            <person name="Zhou L.G."/>
            <person name="Ni X.B."/>
            <person name="Tian J.H."/>
            <person name="Sheng Y."/>
            <person name="Liu T."/>
            <person name="Pan Y.S."/>
            <person name="Xia L.Y."/>
            <person name="Li J."/>
            <person name="Zhao F."/>
            <person name="Cao W.C."/>
        </authorList>
    </citation>
    <scope>NUCLEOTIDE SEQUENCE [LARGE SCALE GENOMIC DNA]</scope>
    <source>
        <strain evidence="1">Iper-2018</strain>
    </source>
</reference>
<comment type="caution">
    <text evidence="1">The sequence shown here is derived from an EMBL/GenBank/DDBJ whole genome shotgun (WGS) entry which is preliminary data.</text>
</comment>
<name>A0AC60PKY0_IXOPE</name>
<dbReference type="EMBL" id="JABSTQ010010362">
    <property type="protein sequence ID" value="KAG0421457.1"/>
    <property type="molecule type" value="Genomic_DNA"/>
</dbReference>
<dbReference type="Proteomes" id="UP000805193">
    <property type="component" value="Unassembled WGS sequence"/>
</dbReference>
<accession>A0AC60PKY0</accession>
<proteinExistence type="predicted"/>
<evidence type="ECO:0000313" key="2">
    <source>
        <dbReference type="Proteomes" id="UP000805193"/>
    </source>
</evidence>
<gene>
    <name evidence="1" type="ORF">HPB47_002642</name>
</gene>
<organism evidence="1 2">
    <name type="scientific">Ixodes persulcatus</name>
    <name type="common">Taiga tick</name>
    <dbReference type="NCBI Taxonomy" id="34615"/>
    <lineage>
        <taxon>Eukaryota</taxon>
        <taxon>Metazoa</taxon>
        <taxon>Ecdysozoa</taxon>
        <taxon>Arthropoda</taxon>
        <taxon>Chelicerata</taxon>
        <taxon>Arachnida</taxon>
        <taxon>Acari</taxon>
        <taxon>Parasitiformes</taxon>
        <taxon>Ixodida</taxon>
        <taxon>Ixodoidea</taxon>
        <taxon>Ixodidae</taxon>
        <taxon>Ixodinae</taxon>
        <taxon>Ixodes</taxon>
    </lineage>
</organism>
<sequence>MVSIERPVRLATLNVRGLADRRRQRQVYRLVVEHDLDVVALQETKVEGADQTECMVRPFRARYDVCVCHAVGTSAGYDNFRTSFLKQRRPYKFNFNPGPSRHRITPYISATGNNRRNFNANAGVRAEYDVARFQNGAKVVGVAEASQDFGRVQGHKYHGKPETGVGLSVEVPIGK</sequence>